<accession>A0A517N2B3</accession>
<dbReference type="OrthoDB" id="175242at2"/>
<evidence type="ECO:0000259" key="7">
    <source>
        <dbReference type="Pfam" id="PF07635"/>
    </source>
</evidence>
<feature type="signal peptide" evidence="2">
    <location>
        <begin position="1"/>
        <end position="20"/>
    </location>
</feature>
<feature type="chain" id="PRO_5021724871" description="DUF1592 domain-containing protein" evidence="2">
    <location>
        <begin position="21"/>
        <end position="778"/>
    </location>
</feature>
<dbReference type="Pfam" id="PF07637">
    <property type="entry name" value="PSD5"/>
    <property type="match status" value="1"/>
</dbReference>
<dbReference type="KEGG" id="amob:HG15A2_46030"/>
<dbReference type="AlphaFoldDB" id="A0A517N2B3"/>
<evidence type="ECO:0000256" key="2">
    <source>
        <dbReference type="SAM" id="SignalP"/>
    </source>
</evidence>
<feature type="domain" description="DUF1588" evidence="5">
    <location>
        <begin position="584"/>
        <end position="681"/>
    </location>
</feature>
<protein>
    <recommendedName>
        <fullName evidence="12">DUF1592 domain-containing protein</fullName>
    </recommendedName>
</protein>
<feature type="domain" description="DUF1587" evidence="4">
    <location>
        <begin position="129"/>
        <end position="192"/>
    </location>
</feature>
<feature type="domain" description="Carbohydrate binding module xylan-binding" evidence="9">
    <location>
        <begin position="243"/>
        <end position="336"/>
    </location>
</feature>
<evidence type="ECO:0000259" key="5">
    <source>
        <dbReference type="Pfam" id="PF07627"/>
    </source>
</evidence>
<organism evidence="10 11">
    <name type="scientific">Adhaeretor mobilis</name>
    <dbReference type="NCBI Taxonomy" id="1930276"/>
    <lineage>
        <taxon>Bacteria</taxon>
        <taxon>Pseudomonadati</taxon>
        <taxon>Planctomycetota</taxon>
        <taxon>Planctomycetia</taxon>
        <taxon>Pirellulales</taxon>
        <taxon>Lacipirellulaceae</taxon>
        <taxon>Adhaeretor</taxon>
    </lineage>
</organism>
<dbReference type="RefSeq" id="WP_145063321.1">
    <property type="nucleotide sequence ID" value="NZ_CP036263.1"/>
</dbReference>
<evidence type="ECO:0000313" key="10">
    <source>
        <dbReference type="EMBL" id="QDT01261.1"/>
    </source>
</evidence>
<keyword evidence="2" id="KW-0732">Signal</keyword>
<dbReference type="InterPro" id="IPR011478">
    <property type="entry name" value="DUF1585"/>
</dbReference>
<dbReference type="InterPro" id="IPR031768">
    <property type="entry name" value="CBM60_xylan-bd"/>
</dbReference>
<keyword evidence="11" id="KW-1185">Reference proteome</keyword>
<evidence type="ECO:0000259" key="4">
    <source>
        <dbReference type="Pfam" id="PF07626"/>
    </source>
</evidence>
<dbReference type="Pfam" id="PF07627">
    <property type="entry name" value="PSCyt3"/>
    <property type="match status" value="1"/>
</dbReference>
<evidence type="ECO:0000259" key="3">
    <source>
        <dbReference type="Pfam" id="PF07624"/>
    </source>
</evidence>
<evidence type="ECO:0000259" key="8">
    <source>
        <dbReference type="Pfam" id="PF07637"/>
    </source>
</evidence>
<dbReference type="InterPro" id="IPR011429">
    <property type="entry name" value="Cyt_c_Planctomycete-type"/>
</dbReference>
<feature type="domain" description="DUF1592" evidence="6">
    <location>
        <begin position="438"/>
        <end position="563"/>
    </location>
</feature>
<proteinExistence type="predicted"/>
<dbReference type="Pfam" id="PF16841">
    <property type="entry name" value="CBM60"/>
    <property type="match status" value="1"/>
</dbReference>
<reference evidence="10 11" key="1">
    <citation type="submission" date="2019-02" db="EMBL/GenBank/DDBJ databases">
        <title>Deep-cultivation of Planctomycetes and their phenomic and genomic characterization uncovers novel biology.</title>
        <authorList>
            <person name="Wiegand S."/>
            <person name="Jogler M."/>
            <person name="Boedeker C."/>
            <person name="Pinto D."/>
            <person name="Vollmers J."/>
            <person name="Rivas-Marin E."/>
            <person name="Kohn T."/>
            <person name="Peeters S.H."/>
            <person name="Heuer A."/>
            <person name="Rast P."/>
            <person name="Oberbeckmann S."/>
            <person name="Bunk B."/>
            <person name="Jeske O."/>
            <person name="Meyerdierks A."/>
            <person name="Storesund J.E."/>
            <person name="Kallscheuer N."/>
            <person name="Luecker S."/>
            <person name="Lage O.M."/>
            <person name="Pohl T."/>
            <person name="Merkel B.J."/>
            <person name="Hornburger P."/>
            <person name="Mueller R.-W."/>
            <person name="Bruemmer F."/>
            <person name="Labrenz M."/>
            <person name="Spormann A.M."/>
            <person name="Op den Camp H."/>
            <person name="Overmann J."/>
            <person name="Amann R."/>
            <person name="Jetten M.S.M."/>
            <person name="Mascher T."/>
            <person name="Medema M.H."/>
            <person name="Devos D.P."/>
            <person name="Kaster A.-K."/>
            <person name="Ovreas L."/>
            <person name="Rohde M."/>
            <person name="Galperin M.Y."/>
            <person name="Jogler C."/>
        </authorList>
    </citation>
    <scope>NUCLEOTIDE SEQUENCE [LARGE SCALE GENOMIC DNA]</scope>
    <source>
        <strain evidence="10 11">HG15A2</strain>
    </source>
</reference>
<dbReference type="Pfam" id="PF07624">
    <property type="entry name" value="PSD2"/>
    <property type="match status" value="1"/>
</dbReference>
<name>A0A517N2B3_9BACT</name>
<dbReference type="InterPro" id="IPR013039">
    <property type="entry name" value="DUF1588"/>
</dbReference>
<dbReference type="InterPro" id="IPR013036">
    <property type="entry name" value="DUF1587"/>
</dbReference>
<feature type="domain" description="DUF1585" evidence="3">
    <location>
        <begin position="696"/>
        <end position="769"/>
    </location>
</feature>
<gene>
    <name evidence="10" type="ORF">HG15A2_46030</name>
</gene>
<feature type="domain" description="Cytochrome C Planctomycete-type" evidence="7">
    <location>
        <begin position="45"/>
        <end position="92"/>
    </location>
</feature>
<dbReference type="InterPro" id="IPR013043">
    <property type="entry name" value="DUF1595"/>
</dbReference>
<evidence type="ECO:0000313" key="11">
    <source>
        <dbReference type="Proteomes" id="UP000319852"/>
    </source>
</evidence>
<dbReference type="Pfam" id="PF07631">
    <property type="entry name" value="PSD4"/>
    <property type="match status" value="1"/>
</dbReference>
<evidence type="ECO:0000259" key="9">
    <source>
        <dbReference type="Pfam" id="PF16841"/>
    </source>
</evidence>
<dbReference type="InterPro" id="IPR013042">
    <property type="entry name" value="DUF1592"/>
</dbReference>
<feature type="domain" description="DUF1595" evidence="8">
    <location>
        <begin position="367"/>
        <end position="423"/>
    </location>
</feature>
<sequence length="778" mass="87040" precursor="true">MHIRCFILFIAFSVPLVAEAQENHPALEPRAAREHVLTPLLESHCYDCHSGEEAEAGVALDQLNDAGPLLGERRTWLRVLNRLRDGSMPPEEYDQPAADERQQVSDWLDAELHSLDCSQPQSPGRVTLRRLNRAEYANTVRDLTGVTIDVQEIFPRDELGYGFDNNGDVLSLSPLLLEKYLVAAEQISAEAISAPESILKPSRQYMAGQLRGGQLIADNTRLLSTNGAIQAKVNFPKQGRYFLRVRCYATQAGDTNELAEMRVELGGQALSVLGVAAAQDDPHTYVIPLDAQKGKQTVSVKFTNDFYHPDAVDESRRDRNLFVLSLTVVGPVEKQKVAAGDTLLTSAPTPEQWRSPDAWQPVVRTELYELVSKAFRRPATDDEVNRYLKLVGTSHERGDSYGRAMQTALQGVLVSPKFLFRDESPTDGGVDKDKKYRLNDHQLATRLSYFLTLSMPDQEMRRLADQGKLYEQLHQQVNRLLEGDRSDAFLRHFGEQWLETRRLENLERDKQAFPDYDPALAQSMRDETFLFLRDMLSTNKPLSSLLSSDESYLDARLAKHYGVVWPVDAAPDSFQRLRLPEERRGGLLTQGSVLSVVSLVDRTSPVLRGKWILDHLLNDPPADPPPGVSDLAKQPAGEKPQSLRAQLELHRADPGCATCHIRMDPLGFALENFDALGAYRELENNQPIDVSGKLPDGRELTGALGLQEVLLEDFDVVRRALAAQLLTYALGRGLEYHDECAVNEIAEATKQNDDNLAAMIHAVVDSAPFQQREDVVRE</sequence>
<dbReference type="Pfam" id="PF07626">
    <property type="entry name" value="PSD3"/>
    <property type="match status" value="1"/>
</dbReference>
<evidence type="ECO:0008006" key="12">
    <source>
        <dbReference type="Google" id="ProtNLM"/>
    </source>
</evidence>
<evidence type="ECO:0000259" key="6">
    <source>
        <dbReference type="Pfam" id="PF07631"/>
    </source>
</evidence>
<dbReference type="Pfam" id="PF07635">
    <property type="entry name" value="PSCyt1"/>
    <property type="match status" value="1"/>
</dbReference>
<feature type="region of interest" description="Disordered" evidence="1">
    <location>
        <begin position="618"/>
        <end position="642"/>
    </location>
</feature>
<dbReference type="Proteomes" id="UP000319852">
    <property type="component" value="Chromosome"/>
</dbReference>
<dbReference type="Gene3D" id="2.60.60.40">
    <property type="match status" value="1"/>
</dbReference>
<dbReference type="EMBL" id="CP036263">
    <property type="protein sequence ID" value="QDT01261.1"/>
    <property type="molecule type" value="Genomic_DNA"/>
</dbReference>
<evidence type="ECO:0000256" key="1">
    <source>
        <dbReference type="SAM" id="MobiDB-lite"/>
    </source>
</evidence>